<dbReference type="InterPro" id="IPR012902">
    <property type="entry name" value="N_methyl_site"/>
</dbReference>
<feature type="transmembrane region" description="Helical" evidence="1">
    <location>
        <begin position="41"/>
        <end position="61"/>
    </location>
</feature>
<reference evidence="2" key="1">
    <citation type="submission" date="2024-01" db="EMBL/GenBank/DDBJ databases">
        <title>Bank of Algae and Cyanobacteria of the Azores (BACA) strain genomes.</title>
        <authorList>
            <person name="Luz R."/>
            <person name="Cordeiro R."/>
            <person name="Fonseca A."/>
            <person name="Goncalves V."/>
        </authorList>
    </citation>
    <scope>NUCLEOTIDE SEQUENCE</scope>
    <source>
        <strain evidence="2">BACA0141</strain>
    </source>
</reference>
<dbReference type="Pfam" id="PF07963">
    <property type="entry name" value="N_methyl"/>
    <property type="match status" value="1"/>
</dbReference>
<name>A0AAW9Q0P5_9CYAN</name>
<evidence type="ECO:0000313" key="2">
    <source>
        <dbReference type="EMBL" id="MEE3716805.1"/>
    </source>
</evidence>
<dbReference type="RefSeq" id="WP_330483234.1">
    <property type="nucleotide sequence ID" value="NZ_JAZBJZ010000026.1"/>
</dbReference>
<protein>
    <submittedName>
        <fullName evidence="2">Prepilin-type N-terminal cleavage/methylation domain-containing protein</fullName>
    </submittedName>
</protein>
<keyword evidence="1" id="KW-0472">Membrane</keyword>
<dbReference type="EMBL" id="JAZBJZ010000026">
    <property type="protein sequence ID" value="MEE3716805.1"/>
    <property type="molecule type" value="Genomic_DNA"/>
</dbReference>
<evidence type="ECO:0000313" key="3">
    <source>
        <dbReference type="Proteomes" id="UP001333818"/>
    </source>
</evidence>
<dbReference type="NCBIfam" id="TIGR02532">
    <property type="entry name" value="IV_pilin_GFxxxE"/>
    <property type="match status" value="1"/>
</dbReference>
<proteinExistence type="predicted"/>
<organism evidence="2 3">
    <name type="scientific">Tumidithrix elongata BACA0141</name>
    <dbReference type="NCBI Taxonomy" id="2716417"/>
    <lineage>
        <taxon>Bacteria</taxon>
        <taxon>Bacillati</taxon>
        <taxon>Cyanobacteriota</taxon>
        <taxon>Cyanophyceae</taxon>
        <taxon>Pseudanabaenales</taxon>
        <taxon>Pseudanabaenaceae</taxon>
        <taxon>Tumidithrix</taxon>
        <taxon>Tumidithrix elongata</taxon>
    </lineage>
</organism>
<evidence type="ECO:0000256" key="1">
    <source>
        <dbReference type="SAM" id="Phobius"/>
    </source>
</evidence>
<gene>
    <name evidence="2" type="ORF">V2H45_08610</name>
</gene>
<keyword evidence="1" id="KW-0812">Transmembrane</keyword>
<dbReference type="Proteomes" id="UP001333818">
    <property type="component" value="Unassembled WGS sequence"/>
</dbReference>
<comment type="caution">
    <text evidence="2">The sequence shown here is derived from an EMBL/GenBank/DDBJ whole genome shotgun (WGS) entry which is preliminary data.</text>
</comment>
<keyword evidence="1" id="KW-1133">Transmembrane helix</keyword>
<accession>A0AAW9Q0P5</accession>
<keyword evidence="3" id="KW-1185">Reference proteome</keyword>
<dbReference type="AlphaFoldDB" id="A0AAW9Q0P5"/>
<sequence length="260" mass="27032">MKTTYNLSKCNQPALVCLAKKVSSRQAQKISNQAGFSIVESLVAVVVVSILLAAMAPFLAFTANARVQARRIDQATQAARAYIEGVRAGAIPVPSQFNNAQFNNPATYPNLNVGVLTALPTDPGTLISTDGKPFSTSNPQHFVIQPFRSACITPPSAATCDNTSTGAAAIRVQGYRIGVRVYRADAFNSSTGALGSGSTVVTLLAPVNASTGASYIQSGLSGTLGSQSRPLVVMQSDVTANSVGGSTSTSYTDYVNRFGN</sequence>